<dbReference type="EMBL" id="JAROAV010000009">
    <property type="protein sequence ID" value="MDF8263208.1"/>
    <property type="molecule type" value="Genomic_DNA"/>
</dbReference>
<evidence type="ECO:0000313" key="3">
    <source>
        <dbReference type="Proteomes" id="UP001528912"/>
    </source>
</evidence>
<proteinExistence type="predicted"/>
<keyword evidence="3" id="KW-1185">Reference proteome</keyword>
<feature type="region of interest" description="Disordered" evidence="1">
    <location>
        <begin position="70"/>
        <end position="93"/>
    </location>
</feature>
<sequence length="340" mass="37988">MLQDLIADWTRQPTAKEREQLQRRLARLQVSGLEAHLNALDTKLLSYERSVGKLRTEGLRLRRPFVHLSDPIDGDSSDRKAPPRELRPPATRISSSLGSTLRLELTVLALLQLHRKPKARAHLADLEIPIAGDSQHTGWADLVAALPTDNNVGGIYHNARDKRARTVRKALERLATVGLVDLPGKPGARNRFEGFVPLYEAGAEAHGEREEYAIPETSAAVFALPPGFILNGWLHVLEDSEIAVLLMAACGAGSWIEEGLHAFPGKVRLRHYGIHRDPYSAARKTLDWFGLLDVREIGRHSDGRAEDDERYVHRIGVRQAGFEERALPAMRTAIQRQLDR</sequence>
<reference evidence="2 3" key="1">
    <citation type="submission" date="2023-03" db="EMBL/GenBank/DDBJ databases">
        <title>YIM 133296 draft genome.</title>
        <authorList>
            <person name="Xiong L."/>
        </authorList>
    </citation>
    <scope>NUCLEOTIDE SEQUENCE [LARGE SCALE GENOMIC DNA]</scope>
    <source>
        <strain evidence="2 3">YIM 133296</strain>
    </source>
</reference>
<feature type="compositionally biased region" description="Basic and acidic residues" evidence="1">
    <location>
        <begin position="76"/>
        <end position="87"/>
    </location>
</feature>
<accession>A0ABT6C2N5</accession>
<dbReference type="Proteomes" id="UP001528912">
    <property type="component" value="Unassembled WGS sequence"/>
</dbReference>
<dbReference type="RefSeq" id="WP_277190982.1">
    <property type="nucleotide sequence ID" value="NZ_JAROAV010000009.1"/>
</dbReference>
<evidence type="ECO:0000313" key="2">
    <source>
        <dbReference type="EMBL" id="MDF8263208.1"/>
    </source>
</evidence>
<gene>
    <name evidence="2" type="ORF">P4R38_02960</name>
</gene>
<protein>
    <submittedName>
        <fullName evidence="2">Uncharacterized protein</fullName>
    </submittedName>
</protein>
<organism evidence="2 3">
    <name type="scientific">Luteipulveratus flavus</name>
    <dbReference type="NCBI Taxonomy" id="3031728"/>
    <lineage>
        <taxon>Bacteria</taxon>
        <taxon>Bacillati</taxon>
        <taxon>Actinomycetota</taxon>
        <taxon>Actinomycetes</taxon>
        <taxon>Micrococcales</taxon>
        <taxon>Dermacoccaceae</taxon>
        <taxon>Luteipulveratus</taxon>
    </lineage>
</organism>
<evidence type="ECO:0000256" key="1">
    <source>
        <dbReference type="SAM" id="MobiDB-lite"/>
    </source>
</evidence>
<comment type="caution">
    <text evidence="2">The sequence shown here is derived from an EMBL/GenBank/DDBJ whole genome shotgun (WGS) entry which is preliminary data.</text>
</comment>
<name>A0ABT6C2N5_9MICO</name>